<dbReference type="EMBL" id="JASSZA010000001">
    <property type="protein sequence ID" value="KAK2118739.1"/>
    <property type="molecule type" value="Genomic_DNA"/>
</dbReference>
<keyword evidence="3" id="KW-1185">Reference proteome</keyword>
<evidence type="ECO:0000313" key="2">
    <source>
        <dbReference type="EMBL" id="KAK2118739.1"/>
    </source>
</evidence>
<dbReference type="Proteomes" id="UP001266305">
    <property type="component" value="Unassembled WGS sequence"/>
</dbReference>
<protein>
    <submittedName>
        <fullName evidence="2">Uncharacterized protein</fullName>
    </submittedName>
</protein>
<accession>A0ABQ9WAT3</accession>
<gene>
    <name evidence="2" type="ORF">P7K49_000125</name>
</gene>
<feature type="non-terminal residue" evidence="2">
    <location>
        <position position="1"/>
    </location>
</feature>
<comment type="caution">
    <text evidence="2">The sequence shown here is derived from an EMBL/GenBank/DDBJ whole genome shotgun (WGS) entry which is preliminary data.</text>
</comment>
<feature type="non-terminal residue" evidence="2">
    <location>
        <position position="76"/>
    </location>
</feature>
<feature type="region of interest" description="Disordered" evidence="1">
    <location>
        <begin position="54"/>
        <end position="76"/>
    </location>
</feature>
<organism evidence="2 3">
    <name type="scientific">Saguinus oedipus</name>
    <name type="common">Cotton-top tamarin</name>
    <name type="synonym">Oedipomidas oedipus</name>
    <dbReference type="NCBI Taxonomy" id="9490"/>
    <lineage>
        <taxon>Eukaryota</taxon>
        <taxon>Metazoa</taxon>
        <taxon>Chordata</taxon>
        <taxon>Craniata</taxon>
        <taxon>Vertebrata</taxon>
        <taxon>Euteleostomi</taxon>
        <taxon>Mammalia</taxon>
        <taxon>Eutheria</taxon>
        <taxon>Euarchontoglires</taxon>
        <taxon>Primates</taxon>
        <taxon>Haplorrhini</taxon>
        <taxon>Platyrrhini</taxon>
        <taxon>Cebidae</taxon>
        <taxon>Callitrichinae</taxon>
        <taxon>Saguinus</taxon>
    </lineage>
</organism>
<reference evidence="2 3" key="1">
    <citation type="submission" date="2023-05" db="EMBL/GenBank/DDBJ databases">
        <title>B98-5 Cell Line De Novo Hybrid Assembly: An Optical Mapping Approach.</title>
        <authorList>
            <person name="Kananen K."/>
            <person name="Auerbach J.A."/>
            <person name="Kautto E."/>
            <person name="Blachly J.S."/>
        </authorList>
    </citation>
    <scope>NUCLEOTIDE SEQUENCE [LARGE SCALE GENOMIC DNA]</scope>
    <source>
        <strain evidence="2">B95-8</strain>
        <tissue evidence="2">Cell line</tissue>
    </source>
</reference>
<name>A0ABQ9WAT3_SAGOE</name>
<proteinExistence type="predicted"/>
<evidence type="ECO:0000313" key="3">
    <source>
        <dbReference type="Proteomes" id="UP001266305"/>
    </source>
</evidence>
<evidence type="ECO:0000256" key="1">
    <source>
        <dbReference type="SAM" id="MobiDB-lite"/>
    </source>
</evidence>
<sequence length="76" mass="8549">RAPHGGYIKATDSRKVHVGHQRCHASCQCFRQASWQKQSHDLQVWCHAVSMNGSTSDDSYSHTLYSPHLHSNSNST</sequence>